<dbReference type="Pfam" id="PF01385">
    <property type="entry name" value="OrfB_IS605"/>
    <property type="match status" value="1"/>
</dbReference>
<protein>
    <submittedName>
        <fullName evidence="11">Transposase, IS605 OrfB family</fullName>
    </submittedName>
</protein>
<feature type="domain" description="Cas12f1-like TNB" evidence="9">
    <location>
        <begin position="289"/>
        <end position="357"/>
    </location>
</feature>
<evidence type="ECO:0000313" key="11">
    <source>
        <dbReference type="EMBL" id="KFJ43053.1"/>
    </source>
</evidence>
<dbReference type="GO" id="GO:0032196">
    <property type="term" value="P:transposition"/>
    <property type="evidence" value="ECO:0007669"/>
    <property type="project" value="UniProtKB-KW"/>
</dbReference>
<dbReference type="Proteomes" id="UP000029117">
    <property type="component" value="Unassembled WGS sequence"/>
</dbReference>
<dbReference type="InterPro" id="IPR021027">
    <property type="entry name" value="Transposase_put_HTH"/>
</dbReference>
<evidence type="ECO:0000259" key="9">
    <source>
        <dbReference type="Pfam" id="PF07282"/>
    </source>
</evidence>
<evidence type="ECO:0000313" key="12">
    <source>
        <dbReference type="Proteomes" id="UP000029117"/>
    </source>
</evidence>
<accession>A0AAW3DCV2</accession>
<dbReference type="InterPro" id="IPR001959">
    <property type="entry name" value="Transposase"/>
</dbReference>
<dbReference type="InterPro" id="IPR051399">
    <property type="entry name" value="RNA-guided_DNA_endo/Transpos"/>
</dbReference>
<dbReference type="EMBL" id="JOUE01000005">
    <property type="protein sequence ID" value="KFJ43053.1"/>
    <property type="molecule type" value="Genomic_DNA"/>
</dbReference>
<gene>
    <name evidence="11" type="ORF">DR78_1974</name>
</gene>
<dbReference type="PANTHER" id="PTHR30405:SF25">
    <property type="entry name" value="RNA-GUIDED DNA ENDONUCLEASE INSQ-RELATED"/>
    <property type="match status" value="1"/>
</dbReference>
<keyword evidence="7" id="KW-0233">DNA recombination</keyword>
<name>A0AAW3DCV2_9GAMM</name>
<dbReference type="GO" id="GO:0003677">
    <property type="term" value="F:DNA binding"/>
    <property type="evidence" value="ECO:0007669"/>
    <property type="project" value="UniProtKB-KW"/>
</dbReference>
<comment type="similarity">
    <text evidence="1">In the C-terminal section; belongs to the transposase 35 family.</text>
</comment>
<keyword evidence="6" id="KW-0238">DNA-binding</keyword>
<evidence type="ECO:0000256" key="3">
    <source>
        <dbReference type="ARBA" id="ARBA00022578"/>
    </source>
</evidence>
<organism evidence="11 12">
    <name type="scientific">Francisella philomiragia</name>
    <dbReference type="NCBI Taxonomy" id="28110"/>
    <lineage>
        <taxon>Bacteria</taxon>
        <taxon>Pseudomonadati</taxon>
        <taxon>Pseudomonadota</taxon>
        <taxon>Gammaproteobacteria</taxon>
        <taxon>Thiotrichales</taxon>
        <taxon>Francisellaceae</taxon>
        <taxon>Francisella</taxon>
    </lineage>
</organism>
<evidence type="ECO:0000256" key="7">
    <source>
        <dbReference type="ARBA" id="ARBA00023172"/>
    </source>
</evidence>
<proteinExistence type="inferred from homology"/>
<dbReference type="Pfam" id="PF07282">
    <property type="entry name" value="Cas12f1-like_TNB"/>
    <property type="match status" value="1"/>
</dbReference>
<evidence type="ECO:0000256" key="4">
    <source>
        <dbReference type="ARBA" id="ARBA00022723"/>
    </source>
</evidence>
<dbReference type="RefSeq" id="WP_035738012.1">
    <property type="nucleotide sequence ID" value="NZ_JACTRV010000019.1"/>
</dbReference>
<evidence type="ECO:0000256" key="5">
    <source>
        <dbReference type="ARBA" id="ARBA00022833"/>
    </source>
</evidence>
<feature type="domain" description="Transposase putative helix-turn-helix" evidence="10">
    <location>
        <begin position="1"/>
        <end position="46"/>
    </location>
</feature>
<dbReference type="Pfam" id="PF12323">
    <property type="entry name" value="HTH_OrfB_IS605"/>
    <property type="match status" value="1"/>
</dbReference>
<dbReference type="PANTHER" id="PTHR30405">
    <property type="entry name" value="TRANSPOSASE"/>
    <property type="match status" value="1"/>
</dbReference>
<comment type="caution">
    <text evidence="11">The sequence shown here is derived from an EMBL/GenBank/DDBJ whole genome shotgun (WGS) entry which is preliminary data.</text>
</comment>
<dbReference type="AlphaFoldDB" id="A0AAW3DCV2"/>
<dbReference type="GO" id="GO:0046872">
    <property type="term" value="F:metal ion binding"/>
    <property type="evidence" value="ECO:0007669"/>
    <property type="project" value="UniProtKB-KW"/>
</dbReference>
<evidence type="ECO:0000256" key="1">
    <source>
        <dbReference type="ARBA" id="ARBA00008761"/>
    </source>
</evidence>
<evidence type="ECO:0000259" key="8">
    <source>
        <dbReference type="Pfam" id="PF01385"/>
    </source>
</evidence>
<evidence type="ECO:0000256" key="2">
    <source>
        <dbReference type="ARBA" id="ARBA00011044"/>
    </source>
</evidence>
<dbReference type="GO" id="GO:0006310">
    <property type="term" value="P:DNA recombination"/>
    <property type="evidence" value="ECO:0007669"/>
    <property type="project" value="UniProtKB-KW"/>
</dbReference>
<dbReference type="InterPro" id="IPR010095">
    <property type="entry name" value="Cas12f1-like_TNB"/>
</dbReference>
<comment type="similarity">
    <text evidence="2">In the N-terminal section; belongs to the transposase 2 family.</text>
</comment>
<keyword evidence="4" id="KW-0479">Metal-binding</keyword>
<evidence type="ECO:0000256" key="6">
    <source>
        <dbReference type="ARBA" id="ARBA00023125"/>
    </source>
</evidence>
<evidence type="ECO:0000259" key="10">
    <source>
        <dbReference type="Pfam" id="PF12323"/>
    </source>
</evidence>
<keyword evidence="3" id="KW-0815">Transposition</keyword>
<reference evidence="11 12" key="1">
    <citation type="submission" date="2014-04" db="EMBL/GenBank/DDBJ databases">
        <authorList>
            <person name="Bishop-Lilly K.A."/>
            <person name="Broomall S.M."/>
            <person name="Chain P.S."/>
            <person name="Chertkov O."/>
            <person name="Coyne S.R."/>
            <person name="Daligault H.E."/>
            <person name="Davenport K.W."/>
            <person name="Erkkila T."/>
            <person name="Frey K.G."/>
            <person name="Gibbons H.S."/>
            <person name="Gu W."/>
            <person name="Jaissle J."/>
            <person name="Johnson S.L."/>
            <person name="Koroleva G.I."/>
            <person name="Ladner J.T."/>
            <person name="Lo C.-C."/>
            <person name="Minogue T.D."/>
            <person name="Munk C."/>
            <person name="Palacios G.F."/>
            <person name="Redden C.L."/>
            <person name="Rosenzweig C.N."/>
            <person name="Scholz M.B."/>
            <person name="Teshima H."/>
            <person name="Xu Y."/>
        </authorList>
    </citation>
    <scope>NUCLEOTIDE SEQUENCE [LARGE SCALE GENOMIC DNA]</scope>
    <source>
        <strain evidence="11 12">FAJ</strain>
    </source>
</reference>
<feature type="domain" description="Probable transposase IS891/IS1136/IS1341" evidence="8">
    <location>
        <begin position="167"/>
        <end position="277"/>
    </location>
</feature>
<sequence>MLKAYKYRIYPNMEQKELMEKHFGCTRKVYNIFLDYRQKEYAKGNKINYLTTQKELTNLKKQEEFSYLKECSSQSLQMALRDLDNAFANFFRKTGRYPRFKSKKDNHHSFTVPQNIVVGDKKLIFPKFLSGVRIKLHREIPKNTELKRVTISRVQDRYFASILVDDLQEKPKPIKAKKAIGLDMGIENFIISSDGVKFENKRYFDKSSKTLAKLQRRLSKKKKGSNNRLKAIAKVQKLHTKISNQRSDYLHKISHEIINHNDIICVESLNVKGMIRNKKLAKHIGDVSWGKFIEQLAYKAEWNGKTLIKIDKWFPSSQLCCVCGSNTGKKPLHIRKFDCPECGTKKIDRDVNAAINIRNYGLGQIDDRYTAGTVGIQACGVSSSGTMSLDVVSYDILKQEAQRSLAVG</sequence>
<dbReference type="NCBIfam" id="TIGR01766">
    <property type="entry name" value="IS200/IS605 family accessory protein TnpB-like domain"/>
    <property type="match status" value="1"/>
</dbReference>
<dbReference type="NCBIfam" id="NF040570">
    <property type="entry name" value="guided_TnpB"/>
    <property type="match status" value="1"/>
</dbReference>
<keyword evidence="5" id="KW-0862">Zinc</keyword>